<evidence type="ECO:0000259" key="6">
    <source>
        <dbReference type="Pfam" id="PF04116"/>
    </source>
</evidence>
<evidence type="ECO:0000256" key="1">
    <source>
        <dbReference type="ARBA" id="ARBA00004370"/>
    </source>
</evidence>
<name>A0ABU8ZU95_9PSED</name>
<comment type="caution">
    <text evidence="7">The sequence shown here is derived from an EMBL/GenBank/DDBJ whole genome shotgun (WGS) entry which is preliminary data.</text>
</comment>
<dbReference type="Pfam" id="PF04116">
    <property type="entry name" value="FA_hydroxylase"/>
    <property type="match status" value="1"/>
</dbReference>
<dbReference type="InterPro" id="IPR006694">
    <property type="entry name" value="Fatty_acid_hydroxylase"/>
</dbReference>
<dbReference type="GO" id="GO:0016491">
    <property type="term" value="F:oxidoreductase activity"/>
    <property type="evidence" value="ECO:0007669"/>
    <property type="project" value="UniProtKB-KW"/>
</dbReference>
<dbReference type="Proteomes" id="UP001386972">
    <property type="component" value="Unassembled WGS sequence"/>
</dbReference>
<evidence type="ECO:0000256" key="4">
    <source>
        <dbReference type="ARBA" id="ARBA00023136"/>
    </source>
</evidence>
<dbReference type="RefSeq" id="WP_340610156.1">
    <property type="nucleotide sequence ID" value="NZ_CP177040.1"/>
</dbReference>
<keyword evidence="7" id="KW-0560">Oxidoreductase</keyword>
<evidence type="ECO:0000256" key="3">
    <source>
        <dbReference type="ARBA" id="ARBA00022989"/>
    </source>
</evidence>
<gene>
    <name evidence="7" type="ORF">WLF18_02055</name>
</gene>
<keyword evidence="3 5" id="KW-1133">Transmembrane helix</keyword>
<dbReference type="InterPro" id="IPR050307">
    <property type="entry name" value="Sterol_Desaturase_Related"/>
</dbReference>
<feature type="transmembrane region" description="Helical" evidence="5">
    <location>
        <begin position="7"/>
        <end position="26"/>
    </location>
</feature>
<dbReference type="PANTHER" id="PTHR11863">
    <property type="entry name" value="STEROL DESATURASE"/>
    <property type="match status" value="1"/>
</dbReference>
<proteinExistence type="predicted"/>
<sequence length="311" mass="34984">MIRFLRTAYAPLFLFGFIATACWLVARQVPLWALIPLLVLAIIVSFGMERWLPFKAEWNRNQGDSLRDCLHALCNEGLNCLSLMALPWFARWLPDLGLWPEQWPFVVQVIVTIIFADLGITLMHWASHRNRWLWRLHAVHHSPQRLYGFNGLMKHPLHQLLEALAGIGPLLLLGLPENVAGLLAFAIAIQLLLQHSNVDIRVGYLDRLFAWAPVHRYHHIKYGRAGDVNFALFFSFWDLLLGTAFTRSGCELRSSDLGIGSQPDYPKAYLQQLAQPFKRPASKHPEPRLPCHLGGVQAADAGAGDAGSGGH</sequence>
<feature type="transmembrane region" description="Helical" evidence="5">
    <location>
        <begin position="105"/>
        <end position="126"/>
    </location>
</feature>
<reference evidence="7 8" key="1">
    <citation type="submission" date="2024-03" db="EMBL/GenBank/DDBJ databases">
        <title>Screening, Identification and Application of a Plant Lactobacillus Strain.</title>
        <authorList>
            <person name="Li Y.L."/>
        </authorList>
    </citation>
    <scope>NUCLEOTIDE SEQUENCE [LARGE SCALE GENOMIC DNA]</scope>
    <source>
        <strain evidence="7 8">JDB</strain>
    </source>
</reference>
<protein>
    <submittedName>
        <fullName evidence="7">Sterol desaturase family protein</fullName>
        <ecNumber evidence="7">1.-.-.-</ecNumber>
    </submittedName>
</protein>
<evidence type="ECO:0000256" key="5">
    <source>
        <dbReference type="SAM" id="Phobius"/>
    </source>
</evidence>
<keyword evidence="4 5" id="KW-0472">Membrane</keyword>
<accession>A0ABU8ZU95</accession>
<evidence type="ECO:0000313" key="8">
    <source>
        <dbReference type="Proteomes" id="UP001386972"/>
    </source>
</evidence>
<feature type="transmembrane region" description="Helical" evidence="5">
    <location>
        <begin position="32"/>
        <end position="52"/>
    </location>
</feature>
<keyword evidence="8" id="KW-1185">Reference proteome</keyword>
<dbReference type="EMBL" id="JBBNAW010000001">
    <property type="protein sequence ID" value="MEK2607893.1"/>
    <property type="molecule type" value="Genomic_DNA"/>
</dbReference>
<dbReference type="PROSITE" id="PS51257">
    <property type="entry name" value="PROKAR_LIPOPROTEIN"/>
    <property type="match status" value="1"/>
</dbReference>
<evidence type="ECO:0000313" key="7">
    <source>
        <dbReference type="EMBL" id="MEK2607893.1"/>
    </source>
</evidence>
<comment type="subcellular location">
    <subcellularLocation>
        <location evidence="1">Membrane</location>
    </subcellularLocation>
</comment>
<dbReference type="EC" id="1.-.-.-" evidence="7"/>
<keyword evidence="2 5" id="KW-0812">Transmembrane</keyword>
<feature type="domain" description="Fatty acid hydroxylase" evidence="6">
    <location>
        <begin position="110"/>
        <end position="243"/>
    </location>
</feature>
<evidence type="ECO:0000256" key="2">
    <source>
        <dbReference type="ARBA" id="ARBA00022692"/>
    </source>
</evidence>
<organism evidence="7 8">
    <name type="scientific">Pseudomonas shirazensis</name>
    <dbReference type="NCBI Taxonomy" id="2745494"/>
    <lineage>
        <taxon>Bacteria</taxon>
        <taxon>Pseudomonadati</taxon>
        <taxon>Pseudomonadota</taxon>
        <taxon>Gammaproteobacteria</taxon>
        <taxon>Pseudomonadales</taxon>
        <taxon>Pseudomonadaceae</taxon>
        <taxon>Pseudomonas</taxon>
    </lineage>
</organism>